<organism evidence="2 3">
    <name type="scientific">Paenimyroides tangerinum</name>
    <dbReference type="NCBI Taxonomy" id="2488728"/>
    <lineage>
        <taxon>Bacteria</taxon>
        <taxon>Pseudomonadati</taxon>
        <taxon>Bacteroidota</taxon>
        <taxon>Flavobacteriia</taxon>
        <taxon>Flavobacteriales</taxon>
        <taxon>Flavobacteriaceae</taxon>
        <taxon>Paenimyroides</taxon>
    </lineage>
</organism>
<dbReference type="EMBL" id="RQVQ01000015">
    <property type="protein sequence ID" value="RRJ90682.1"/>
    <property type="molecule type" value="Genomic_DNA"/>
</dbReference>
<feature type="signal peptide" evidence="1">
    <location>
        <begin position="1"/>
        <end position="20"/>
    </location>
</feature>
<dbReference type="RefSeq" id="WP_125018925.1">
    <property type="nucleotide sequence ID" value="NZ_RQVQ01000015.1"/>
</dbReference>
<comment type="caution">
    <text evidence="2">The sequence shown here is derived from an EMBL/GenBank/DDBJ whole genome shotgun (WGS) entry which is preliminary data.</text>
</comment>
<evidence type="ECO:0008006" key="4">
    <source>
        <dbReference type="Google" id="ProtNLM"/>
    </source>
</evidence>
<feature type="chain" id="PRO_5017969833" description="Molecular chaperone" evidence="1">
    <location>
        <begin position="21"/>
        <end position="263"/>
    </location>
</feature>
<sequence>MNKFLSFFASILTYTTFAQAGLTVSPGKLYFYDNNNLPQTQKVSITNPTNKILEIGVSINDWNYDKIGSNHIADFNTLEESCSTWIQILPNTFFTIEPNSTKDVEVVLTNPNNTNPNNPVHTSMLFFTQLNPGDSVDEKGASIKVTVRMGVKVYHAKQETEGEIAIVDFRPKKDEKNNKSVELEFSNSGKIWTEGKIIWSIFNYKTGKTTELSEEEFYTLPKDTRIVTKALDPNLTAGQYTISAQILYGKNETIQLAEMDFEI</sequence>
<accession>A0A3P3W6C6</accession>
<evidence type="ECO:0000313" key="3">
    <source>
        <dbReference type="Proteomes" id="UP000275719"/>
    </source>
</evidence>
<reference evidence="2 3" key="1">
    <citation type="submission" date="2018-11" db="EMBL/GenBank/DDBJ databases">
        <title>Flavobacterium sp. nov., YIM 102701-2 draft genome.</title>
        <authorList>
            <person name="Li G."/>
            <person name="Jiang Y."/>
        </authorList>
    </citation>
    <scope>NUCLEOTIDE SEQUENCE [LARGE SCALE GENOMIC DNA]</scope>
    <source>
        <strain evidence="2 3">YIM 102701-2</strain>
    </source>
</reference>
<proteinExistence type="predicted"/>
<dbReference type="OrthoDB" id="1419910at2"/>
<protein>
    <recommendedName>
        <fullName evidence="4">Molecular chaperone</fullName>
    </recommendedName>
</protein>
<name>A0A3P3W6C6_9FLAO</name>
<dbReference type="AlphaFoldDB" id="A0A3P3W6C6"/>
<evidence type="ECO:0000313" key="2">
    <source>
        <dbReference type="EMBL" id="RRJ90682.1"/>
    </source>
</evidence>
<evidence type="ECO:0000256" key="1">
    <source>
        <dbReference type="SAM" id="SignalP"/>
    </source>
</evidence>
<gene>
    <name evidence="2" type="ORF">EG240_08305</name>
</gene>
<dbReference type="Proteomes" id="UP000275719">
    <property type="component" value="Unassembled WGS sequence"/>
</dbReference>
<keyword evidence="1" id="KW-0732">Signal</keyword>
<keyword evidence="3" id="KW-1185">Reference proteome</keyword>